<reference evidence="2 3" key="1">
    <citation type="journal article" date="2017" name="Poromechanics V (2013)">
        <title>Genomic Characterization of the Arsenic-Tolerant Actinobacterium, &lt;i&gt;Rhodococcus erythropolis&lt;/i&gt; S43.</title>
        <authorList>
            <person name="Retamal-Morales G."/>
            <person name="Mehnert M."/>
            <person name="Schwabe R."/>
            <person name="Tischler D."/>
            <person name="Schloemann M."/>
            <person name="Levican G.J."/>
        </authorList>
    </citation>
    <scope>NUCLEOTIDE SEQUENCE [LARGE SCALE GENOMIC DNA]</scope>
    <source>
        <strain evidence="2 3">S43</strain>
    </source>
</reference>
<evidence type="ECO:0000313" key="2">
    <source>
        <dbReference type="EMBL" id="KAB2585747.1"/>
    </source>
</evidence>
<dbReference type="AlphaFoldDB" id="A0A5N5E6C5"/>
<feature type="compositionally biased region" description="Basic and acidic residues" evidence="1">
    <location>
        <begin position="50"/>
        <end position="62"/>
    </location>
</feature>
<gene>
    <name evidence="2" type="ORF">BS297_08815</name>
</gene>
<dbReference type="Proteomes" id="UP000325576">
    <property type="component" value="Unassembled WGS sequence"/>
</dbReference>
<accession>A0A5N5E6C5</accession>
<evidence type="ECO:0000313" key="3">
    <source>
        <dbReference type="Proteomes" id="UP000325576"/>
    </source>
</evidence>
<organism evidence="2 3">
    <name type="scientific">Rhodococcus erythropolis</name>
    <name type="common">Arthrobacter picolinophilus</name>
    <dbReference type="NCBI Taxonomy" id="1833"/>
    <lineage>
        <taxon>Bacteria</taxon>
        <taxon>Bacillati</taxon>
        <taxon>Actinomycetota</taxon>
        <taxon>Actinomycetes</taxon>
        <taxon>Mycobacteriales</taxon>
        <taxon>Nocardiaceae</taxon>
        <taxon>Rhodococcus</taxon>
        <taxon>Rhodococcus erythropolis group</taxon>
    </lineage>
</organism>
<comment type="caution">
    <text evidence="2">The sequence shown here is derived from an EMBL/GenBank/DDBJ whole genome shotgun (WGS) entry which is preliminary data.</text>
</comment>
<sequence length="104" mass="11361">MIAIRKTKVLGTCVRGSPIAFQTAFKGFDVTAYGISETPFAACRRDFESSETSKRDVSERLTARSPSYPKDSSLQQISLSLSRRSPVVEAAAVFPTTSWLPVSL</sequence>
<feature type="region of interest" description="Disordered" evidence="1">
    <location>
        <begin position="50"/>
        <end position="71"/>
    </location>
</feature>
<dbReference type="Gene3D" id="3.40.50.720">
    <property type="entry name" value="NAD(P)-binding Rossmann-like Domain"/>
    <property type="match status" value="1"/>
</dbReference>
<evidence type="ECO:0000256" key="1">
    <source>
        <dbReference type="SAM" id="MobiDB-lite"/>
    </source>
</evidence>
<dbReference type="EMBL" id="MRBO01000288">
    <property type="protein sequence ID" value="KAB2585747.1"/>
    <property type="molecule type" value="Genomic_DNA"/>
</dbReference>
<name>A0A5N5E6C5_RHOER</name>
<proteinExistence type="predicted"/>
<protein>
    <submittedName>
        <fullName evidence="2">Uncharacterized protein</fullName>
    </submittedName>
</protein>